<dbReference type="HOGENOM" id="CLU_3015372_0_0_1"/>
<proteinExistence type="predicted"/>
<dbReference type="AlphaFoldDB" id="U9TDE0"/>
<gene>
    <name evidence="1" type="ORF">GLOINDRAFT_35544</name>
</gene>
<sequence>MITPFYDYLLILLQLINKFTLWKHNIDFEFKFVTSIFGFVVDDTDNAFTCIEVILQ</sequence>
<accession>U9TDE0</accession>
<protein>
    <submittedName>
        <fullName evidence="1">Uncharacterized protein</fullName>
    </submittedName>
</protein>
<dbReference type="EMBL" id="KI293035">
    <property type="protein sequence ID" value="ESA05442.1"/>
    <property type="molecule type" value="Genomic_DNA"/>
</dbReference>
<name>U9TDE0_RHIID</name>
<reference evidence="1" key="1">
    <citation type="submission" date="2013-07" db="EMBL/GenBank/DDBJ databases">
        <title>The genome of an arbuscular mycorrhizal fungus provides insights into the evolution of the oldest plant symbiosis.</title>
        <authorList>
            <consortium name="DOE Joint Genome Institute"/>
            <person name="Tisserant E."/>
            <person name="Malbreil M."/>
            <person name="Kuo A."/>
            <person name="Kohler A."/>
            <person name="Symeonidi A."/>
            <person name="Balestrini R."/>
            <person name="Charron P."/>
            <person name="Duensing N."/>
            <person name="Frei-dit-Frey N."/>
            <person name="Gianinazzi-Pearson V."/>
            <person name="Gilbert B."/>
            <person name="Handa Y."/>
            <person name="Hijri M."/>
            <person name="Kaul R."/>
            <person name="Kawaguchi M."/>
            <person name="Krajinski F."/>
            <person name="Lammers P."/>
            <person name="Lapierre D."/>
            <person name="Masclaux F.G."/>
            <person name="Murat C."/>
            <person name="Morin E."/>
            <person name="Ndikumana S."/>
            <person name="Pagni M."/>
            <person name="Petitpierre D."/>
            <person name="Requena N."/>
            <person name="Rosikiewicz P."/>
            <person name="Riley R."/>
            <person name="Saito K."/>
            <person name="San Clemente H."/>
            <person name="Shapiro H."/>
            <person name="van Tuinen D."/>
            <person name="Becard G."/>
            <person name="Bonfante P."/>
            <person name="Paszkowski U."/>
            <person name="Shachar-Hill Y."/>
            <person name="Young J.P."/>
            <person name="Sanders I.R."/>
            <person name="Henrissat B."/>
            <person name="Rensing S.A."/>
            <person name="Grigoriev I.V."/>
            <person name="Corradi N."/>
            <person name="Roux C."/>
            <person name="Martin F."/>
        </authorList>
    </citation>
    <scope>NUCLEOTIDE SEQUENCE</scope>
    <source>
        <strain evidence="1">DAOM 197198</strain>
    </source>
</reference>
<organism evidence="1">
    <name type="scientific">Rhizophagus irregularis (strain DAOM 181602 / DAOM 197198 / MUCL 43194)</name>
    <name type="common">Arbuscular mycorrhizal fungus</name>
    <name type="synonym">Glomus intraradices</name>
    <dbReference type="NCBI Taxonomy" id="747089"/>
    <lineage>
        <taxon>Eukaryota</taxon>
        <taxon>Fungi</taxon>
        <taxon>Fungi incertae sedis</taxon>
        <taxon>Mucoromycota</taxon>
        <taxon>Glomeromycotina</taxon>
        <taxon>Glomeromycetes</taxon>
        <taxon>Glomerales</taxon>
        <taxon>Glomeraceae</taxon>
        <taxon>Rhizophagus</taxon>
    </lineage>
</organism>
<evidence type="ECO:0000313" key="1">
    <source>
        <dbReference type="EMBL" id="ESA05442.1"/>
    </source>
</evidence>